<comment type="caution">
    <text evidence="1">The sequence shown here is derived from an EMBL/GenBank/DDBJ whole genome shotgun (WGS) entry which is preliminary data.</text>
</comment>
<accession>A0A5J4PHZ1</accession>
<dbReference type="Proteomes" id="UP000324800">
    <property type="component" value="Unassembled WGS sequence"/>
</dbReference>
<name>A0A5J4PHZ1_9EUKA</name>
<evidence type="ECO:0000313" key="2">
    <source>
        <dbReference type="Proteomes" id="UP000324800"/>
    </source>
</evidence>
<dbReference type="AlphaFoldDB" id="A0A5J4PHZ1"/>
<proteinExistence type="predicted"/>
<gene>
    <name evidence="1" type="ORF">EZS28_056575</name>
</gene>
<reference evidence="1 2" key="1">
    <citation type="submission" date="2019-03" db="EMBL/GenBank/DDBJ databases">
        <title>Single cell metagenomics reveals metabolic interactions within the superorganism composed of flagellate Streblomastix strix and complex community of Bacteroidetes bacteria on its surface.</title>
        <authorList>
            <person name="Treitli S.C."/>
            <person name="Kolisko M."/>
            <person name="Husnik F."/>
            <person name="Keeling P."/>
            <person name="Hampl V."/>
        </authorList>
    </citation>
    <scope>NUCLEOTIDE SEQUENCE [LARGE SCALE GENOMIC DNA]</scope>
    <source>
        <strain evidence="1">ST1C</strain>
    </source>
</reference>
<organism evidence="1 2">
    <name type="scientific">Streblomastix strix</name>
    <dbReference type="NCBI Taxonomy" id="222440"/>
    <lineage>
        <taxon>Eukaryota</taxon>
        <taxon>Metamonada</taxon>
        <taxon>Preaxostyla</taxon>
        <taxon>Oxymonadida</taxon>
        <taxon>Streblomastigidae</taxon>
        <taxon>Streblomastix</taxon>
    </lineage>
</organism>
<sequence length="118" mass="13184">MNVSVYGITLTSDESIFIPAIYISDQTTSVKLEEFIIYDITFQQQIPYSTGPCGVVQSDLAVKDIQILNCQFENIIIDSLERSALRIENFTDTTPIIPPLILPLPHPEPDTSINITIN</sequence>
<dbReference type="EMBL" id="SNRW01050486">
    <property type="protein sequence ID" value="KAA6309085.1"/>
    <property type="molecule type" value="Genomic_DNA"/>
</dbReference>
<protein>
    <submittedName>
        <fullName evidence="1">Uncharacterized protein</fullName>
    </submittedName>
</protein>
<evidence type="ECO:0000313" key="1">
    <source>
        <dbReference type="EMBL" id="KAA6309085.1"/>
    </source>
</evidence>